<feature type="region of interest" description="Disordered" evidence="1">
    <location>
        <begin position="1"/>
        <end position="133"/>
    </location>
</feature>
<keyword evidence="5" id="KW-1185">Reference proteome</keyword>
<evidence type="ECO:0000313" key="5">
    <source>
        <dbReference type="Proteomes" id="UP000194218"/>
    </source>
</evidence>
<keyword evidence="2" id="KW-1133">Transmembrane helix</keyword>
<dbReference type="Proteomes" id="UP000194218">
    <property type="component" value="Chromosome"/>
</dbReference>
<dbReference type="InterPro" id="IPR018929">
    <property type="entry name" value="DUF2510"/>
</dbReference>
<evidence type="ECO:0000313" key="4">
    <source>
        <dbReference type="EMBL" id="ARQ71655.1"/>
    </source>
</evidence>
<feature type="compositionally biased region" description="Low complexity" evidence="1">
    <location>
        <begin position="121"/>
        <end position="133"/>
    </location>
</feature>
<dbReference type="KEGG" id="smao:CAG99_25015"/>
<feature type="compositionally biased region" description="Basic residues" evidence="1">
    <location>
        <begin position="8"/>
        <end position="27"/>
    </location>
</feature>
<name>A0A1W7D3T3_9ACTN</name>
<evidence type="ECO:0000259" key="3">
    <source>
        <dbReference type="Pfam" id="PF10708"/>
    </source>
</evidence>
<sequence>MRLCRGPTPRRRWHSGHPPRARARRRGPWPTGRWPGRPRCEKFPSVSATTPPGWYSDPSHTGQGPAPERWWDGSAWTGHTREAGTGPAVSATAPGGTPLGPAPYPPGGTPGAPPPPPFAPQAPQAPQATARRGPRAGVVVGGLALAAALVAGALALPGDGDGRPAGVGALAEGDEESGDDAREGGGSHTEAAPGGVALPILDGWEEMDQGDGAVVGIGPHPCPGGGTATCLHAGVSLGVIPGAANVSPEEYVRADIGAAESASYGEDTYGAITEREEVLAEDATFAGQDGYRVRTRIETASGTAAHVESAAFPAPDGSGGLVVIRAGFDIGDEAPPPEDIDRVVLGVRAAAPGAGTEV</sequence>
<reference evidence="4 5" key="1">
    <citation type="submission" date="2017-05" db="EMBL/GenBank/DDBJ databases">
        <title>Complete genome sequence of Streptomyces sp. SCSIO 03032 revealed the diverse biosynthetic pathways for its bioactive secondary metabolites.</title>
        <authorList>
            <person name="Ma L."/>
            <person name="Zhu Y."/>
            <person name="Zhang W."/>
            <person name="Zhang G."/>
            <person name="Tian X."/>
            <person name="Zhang S."/>
            <person name="Zhang C."/>
        </authorList>
    </citation>
    <scope>NUCLEOTIDE SEQUENCE [LARGE SCALE GENOMIC DNA]</scope>
    <source>
        <strain evidence="4 5">SCSIO 03032</strain>
    </source>
</reference>
<organism evidence="4 5">
    <name type="scientific">Streptomyces marincola</name>
    <dbReference type="NCBI Taxonomy" id="2878388"/>
    <lineage>
        <taxon>Bacteria</taxon>
        <taxon>Bacillati</taxon>
        <taxon>Actinomycetota</taxon>
        <taxon>Actinomycetes</taxon>
        <taxon>Kitasatosporales</taxon>
        <taxon>Streptomycetaceae</taxon>
        <taxon>Streptomyces</taxon>
    </lineage>
</organism>
<keyword evidence="2" id="KW-0472">Membrane</keyword>
<keyword evidence="2" id="KW-0812">Transmembrane</keyword>
<evidence type="ECO:0000256" key="1">
    <source>
        <dbReference type="SAM" id="MobiDB-lite"/>
    </source>
</evidence>
<dbReference type="Pfam" id="PF10708">
    <property type="entry name" value="DUF2510"/>
    <property type="match status" value="1"/>
</dbReference>
<feature type="region of interest" description="Disordered" evidence="1">
    <location>
        <begin position="158"/>
        <end position="195"/>
    </location>
</feature>
<evidence type="ECO:0000256" key="2">
    <source>
        <dbReference type="SAM" id="Phobius"/>
    </source>
</evidence>
<proteinExistence type="predicted"/>
<feature type="transmembrane region" description="Helical" evidence="2">
    <location>
        <begin position="136"/>
        <end position="156"/>
    </location>
</feature>
<accession>A0A1W7D3T3</accession>
<dbReference type="AlphaFoldDB" id="A0A1W7D3T3"/>
<protein>
    <recommendedName>
        <fullName evidence="3">DUF2510 domain-containing protein</fullName>
    </recommendedName>
</protein>
<gene>
    <name evidence="4" type="ORF">CAG99_25015</name>
</gene>
<feature type="domain" description="DUF2510" evidence="3">
    <location>
        <begin position="52"/>
        <end position="88"/>
    </location>
</feature>
<feature type="compositionally biased region" description="Low complexity" evidence="1">
    <location>
        <begin position="28"/>
        <end position="37"/>
    </location>
</feature>
<dbReference type="EMBL" id="CP021121">
    <property type="protein sequence ID" value="ARQ71655.1"/>
    <property type="molecule type" value="Genomic_DNA"/>
</dbReference>
<feature type="compositionally biased region" description="Pro residues" evidence="1">
    <location>
        <begin position="100"/>
        <end position="120"/>
    </location>
</feature>